<dbReference type="Gene3D" id="3.40.50.1010">
    <property type="entry name" value="5'-nuclease"/>
    <property type="match status" value="1"/>
</dbReference>
<protein>
    <recommendedName>
        <fullName evidence="3">PIN domain-containing protein</fullName>
    </recommendedName>
</protein>
<reference evidence="1" key="1">
    <citation type="submission" date="2025-08" db="UniProtKB">
        <authorList>
            <consortium name="Ensembl"/>
        </authorList>
    </citation>
    <scope>IDENTIFICATION</scope>
</reference>
<sequence length="70" mass="8592">MLFKIRNRTFPFLNHSCIVKIVREHYLREDIWSPVLQEDNLCSYPHYLIPDTNVVLHQVCAFYLFKKKFY</sequence>
<reference evidence="1" key="2">
    <citation type="submission" date="2025-09" db="UniProtKB">
        <authorList>
            <consortium name="Ensembl"/>
        </authorList>
    </citation>
    <scope>IDENTIFICATION</scope>
</reference>
<dbReference type="AlphaFoldDB" id="A0A672PDM2"/>
<evidence type="ECO:0008006" key="3">
    <source>
        <dbReference type="Google" id="ProtNLM"/>
    </source>
</evidence>
<dbReference type="Proteomes" id="UP000472262">
    <property type="component" value="Unassembled WGS sequence"/>
</dbReference>
<dbReference type="Ensembl" id="ENSSGRT00000065837.1">
    <property type="protein sequence ID" value="ENSSGRP00000061713.1"/>
    <property type="gene ID" value="ENSSGRG00000031974.1"/>
</dbReference>
<keyword evidence="2" id="KW-1185">Reference proteome</keyword>
<organism evidence="1 2">
    <name type="scientific">Sinocyclocheilus grahami</name>
    <name type="common">Dianchi golden-line fish</name>
    <name type="synonym">Barbus grahami</name>
    <dbReference type="NCBI Taxonomy" id="75366"/>
    <lineage>
        <taxon>Eukaryota</taxon>
        <taxon>Metazoa</taxon>
        <taxon>Chordata</taxon>
        <taxon>Craniata</taxon>
        <taxon>Vertebrata</taxon>
        <taxon>Euteleostomi</taxon>
        <taxon>Actinopterygii</taxon>
        <taxon>Neopterygii</taxon>
        <taxon>Teleostei</taxon>
        <taxon>Ostariophysi</taxon>
        <taxon>Cypriniformes</taxon>
        <taxon>Cyprinidae</taxon>
        <taxon>Cyprininae</taxon>
        <taxon>Sinocyclocheilus</taxon>
    </lineage>
</organism>
<accession>A0A672PDM2</accession>
<evidence type="ECO:0000313" key="2">
    <source>
        <dbReference type="Proteomes" id="UP000472262"/>
    </source>
</evidence>
<dbReference type="InParanoid" id="A0A672PDM2"/>
<evidence type="ECO:0000313" key="1">
    <source>
        <dbReference type="Ensembl" id="ENSSGRP00000061713.1"/>
    </source>
</evidence>
<proteinExistence type="predicted"/>
<name>A0A672PDM2_SINGR</name>